<feature type="domain" description="OmpA-like" evidence="2">
    <location>
        <begin position="25"/>
        <end position="136"/>
    </location>
</feature>
<dbReference type="RefSeq" id="WP_141462280.1">
    <property type="nucleotide sequence ID" value="NZ_CP038141.1"/>
</dbReference>
<dbReference type="Pfam" id="PF00691">
    <property type="entry name" value="OmpA"/>
    <property type="match status" value="1"/>
</dbReference>
<evidence type="ECO:0000259" key="2">
    <source>
        <dbReference type="PROSITE" id="PS51123"/>
    </source>
</evidence>
<keyword evidence="4" id="KW-1185">Reference proteome</keyword>
<protein>
    <recommendedName>
        <fullName evidence="2">OmpA-like domain-containing protein</fullName>
    </recommendedName>
</protein>
<dbReference type="InterPro" id="IPR006665">
    <property type="entry name" value="OmpA-like"/>
</dbReference>
<dbReference type="OrthoDB" id="7274488at2"/>
<dbReference type="EMBL" id="CP038141">
    <property type="protein sequence ID" value="QDH17900.1"/>
    <property type="molecule type" value="Genomic_DNA"/>
</dbReference>
<keyword evidence="1" id="KW-0472">Membrane</keyword>
<dbReference type="GO" id="GO:0016020">
    <property type="term" value="C:membrane"/>
    <property type="evidence" value="ECO:0007669"/>
    <property type="project" value="UniProtKB-UniRule"/>
</dbReference>
<evidence type="ECO:0000313" key="3">
    <source>
        <dbReference type="EMBL" id="QDH17900.1"/>
    </source>
</evidence>
<name>A0A4Y6UM91_9PROT</name>
<organism evidence="3 4">
    <name type="scientific">Swingsia samuiensis</name>
    <dbReference type="NCBI Taxonomy" id="1293412"/>
    <lineage>
        <taxon>Bacteria</taxon>
        <taxon>Pseudomonadati</taxon>
        <taxon>Pseudomonadota</taxon>
        <taxon>Alphaproteobacteria</taxon>
        <taxon>Acetobacterales</taxon>
        <taxon>Acetobacteraceae</taxon>
        <taxon>Swingsia</taxon>
    </lineage>
</organism>
<reference evidence="3 4" key="1">
    <citation type="submission" date="2019-03" db="EMBL/GenBank/DDBJ databases">
        <title>The complete genome sequence of Swingsia samuiensis NBRC107927(T).</title>
        <authorList>
            <person name="Chua K.-O."/>
            <person name="Chan K.-G."/>
            <person name="See-Too W.-S."/>
        </authorList>
    </citation>
    <scope>NUCLEOTIDE SEQUENCE [LARGE SCALE GENOMIC DNA]</scope>
    <source>
        <strain evidence="3 4">AH83</strain>
    </source>
</reference>
<accession>A0A4Y6UM91</accession>
<dbReference type="PROSITE" id="PS51257">
    <property type="entry name" value="PROKAR_LIPOPROTEIN"/>
    <property type="match status" value="1"/>
</dbReference>
<proteinExistence type="predicted"/>
<dbReference type="Gene3D" id="3.30.1330.60">
    <property type="entry name" value="OmpA-like domain"/>
    <property type="match status" value="1"/>
</dbReference>
<sequence>MVRFLSSLRYTAPALVLTTAALGGCAHQQSRDNYVVFFDRDSVSLSPTSEDIIAKAAAEAQKENAKTIRVAGSTGLDGDLDILKELANSRAKAVADRLTSDGVGSAKIVTVPVKPSPLEDSHVALRRVVITINPQGM</sequence>
<dbReference type="KEGG" id="ssam:E3D00_10200"/>
<evidence type="ECO:0000256" key="1">
    <source>
        <dbReference type="PROSITE-ProRule" id="PRU00473"/>
    </source>
</evidence>
<dbReference type="InterPro" id="IPR036737">
    <property type="entry name" value="OmpA-like_sf"/>
</dbReference>
<dbReference type="AlphaFoldDB" id="A0A4Y6UM91"/>
<dbReference type="SUPFAM" id="SSF103088">
    <property type="entry name" value="OmpA-like"/>
    <property type="match status" value="1"/>
</dbReference>
<dbReference type="Proteomes" id="UP000316313">
    <property type="component" value="Chromosome"/>
</dbReference>
<dbReference type="PROSITE" id="PS51123">
    <property type="entry name" value="OMPA_2"/>
    <property type="match status" value="1"/>
</dbReference>
<gene>
    <name evidence="3" type="ORF">E3D00_10200</name>
</gene>
<evidence type="ECO:0000313" key="4">
    <source>
        <dbReference type="Proteomes" id="UP000316313"/>
    </source>
</evidence>